<keyword evidence="1" id="KW-0812">Transmembrane</keyword>
<gene>
    <name evidence="2" type="ORF">DFK10_14655</name>
</gene>
<organism evidence="2 3">
    <name type="scientific">Salibaculum griseiflavum</name>
    <dbReference type="NCBI Taxonomy" id="1914409"/>
    <lineage>
        <taxon>Bacteria</taxon>
        <taxon>Pseudomonadati</taxon>
        <taxon>Pseudomonadota</taxon>
        <taxon>Alphaproteobacteria</taxon>
        <taxon>Rhodobacterales</taxon>
        <taxon>Roseobacteraceae</taxon>
        <taxon>Salibaculum</taxon>
    </lineage>
</organism>
<evidence type="ECO:0000256" key="1">
    <source>
        <dbReference type="SAM" id="Phobius"/>
    </source>
</evidence>
<accession>A0A2V1P051</accession>
<reference evidence="3" key="1">
    <citation type="submission" date="2018-05" db="EMBL/GenBank/DDBJ databases">
        <authorList>
            <person name="Du Z."/>
            <person name="Wang X."/>
        </authorList>
    </citation>
    <scope>NUCLEOTIDE SEQUENCE [LARGE SCALE GENOMIC DNA]</scope>
    <source>
        <strain evidence="3">WDS4C29</strain>
    </source>
</reference>
<comment type="caution">
    <text evidence="2">The sequence shown here is derived from an EMBL/GenBank/DDBJ whole genome shotgun (WGS) entry which is preliminary data.</text>
</comment>
<feature type="transmembrane region" description="Helical" evidence="1">
    <location>
        <begin position="94"/>
        <end position="118"/>
    </location>
</feature>
<keyword evidence="3" id="KW-1185">Reference proteome</keyword>
<protein>
    <submittedName>
        <fullName evidence="2">Uncharacterized protein</fullName>
    </submittedName>
</protein>
<proteinExistence type="predicted"/>
<name>A0A2V1P051_9RHOB</name>
<dbReference type="RefSeq" id="WP_109389781.1">
    <property type="nucleotide sequence ID" value="NZ_QETF01000021.1"/>
</dbReference>
<keyword evidence="1" id="KW-1133">Transmembrane helix</keyword>
<dbReference type="AlphaFoldDB" id="A0A2V1P051"/>
<sequence>MSRDLDRLDADLGRLMEERLGIRGRSLAQQTRRAGRLLPRRIRRDLSLIDRWQDMRRHPKLHHIVDEAALRAAADRVAAHLRDIDPAERRKERLLGLAGVVSFNLIVVVALLLVVLGWRGFL</sequence>
<evidence type="ECO:0000313" key="3">
    <source>
        <dbReference type="Proteomes" id="UP000245293"/>
    </source>
</evidence>
<evidence type="ECO:0000313" key="2">
    <source>
        <dbReference type="EMBL" id="PWG15889.1"/>
    </source>
</evidence>
<keyword evidence="1" id="KW-0472">Membrane</keyword>
<dbReference type="EMBL" id="QETF01000021">
    <property type="protein sequence ID" value="PWG15889.1"/>
    <property type="molecule type" value="Genomic_DNA"/>
</dbReference>
<dbReference type="Proteomes" id="UP000245293">
    <property type="component" value="Unassembled WGS sequence"/>
</dbReference>